<evidence type="ECO:0000313" key="3">
    <source>
        <dbReference type="EMBL" id="MFD2933663.1"/>
    </source>
</evidence>
<proteinExistence type="predicted"/>
<feature type="transmembrane region" description="Helical" evidence="2">
    <location>
        <begin position="266"/>
        <end position="287"/>
    </location>
</feature>
<dbReference type="EMBL" id="JBHUOM010000002">
    <property type="protein sequence ID" value="MFD2933663.1"/>
    <property type="molecule type" value="Genomic_DNA"/>
</dbReference>
<reference evidence="4" key="1">
    <citation type="journal article" date="2019" name="Int. J. Syst. Evol. Microbiol.">
        <title>The Global Catalogue of Microorganisms (GCM) 10K type strain sequencing project: providing services to taxonomists for standard genome sequencing and annotation.</title>
        <authorList>
            <consortium name="The Broad Institute Genomics Platform"/>
            <consortium name="The Broad Institute Genome Sequencing Center for Infectious Disease"/>
            <person name="Wu L."/>
            <person name="Ma J."/>
        </authorList>
    </citation>
    <scope>NUCLEOTIDE SEQUENCE [LARGE SCALE GENOMIC DNA]</scope>
    <source>
        <strain evidence="4">KCTC 52490</strain>
    </source>
</reference>
<comment type="caution">
    <text evidence="3">The sequence shown here is derived from an EMBL/GenBank/DDBJ whole genome shotgun (WGS) entry which is preliminary data.</text>
</comment>
<gene>
    <name evidence="3" type="ORF">ACFS25_07705</name>
</gene>
<feature type="compositionally biased region" description="Low complexity" evidence="1">
    <location>
        <begin position="15"/>
        <end position="35"/>
    </location>
</feature>
<feature type="region of interest" description="Disordered" evidence="1">
    <location>
        <begin position="1"/>
        <end position="48"/>
    </location>
</feature>
<dbReference type="Proteomes" id="UP001597512">
    <property type="component" value="Unassembled WGS sequence"/>
</dbReference>
<evidence type="ECO:0000256" key="2">
    <source>
        <dbReference type="SAM" id="Phobius"/>
    </source>
</evidence>
<dbReference type="RefSeq" id="WP_381498224.1">
    <property type="nucleotide sequence ID" value="NZ_JBHUOM010000002.1"/>
</dbReference>
<keyword evidence="2" id="KW-0812">Transmembrane</keyword>
<organism evidence="3 4">
    <name type="scientific">Spirosoma flavum</name>
    <dbReference type="NCBI Taxonomy" id="2048557"/>
    <lineage>
        <taxon>Bacteria</taxon>
        <taxon>Pseudomonadati</taxon>
        <taxon>Bacteroidota</taxon>
        <taxon>Cytophagia</taxon>
        <taxon>Cytophagales</taxon>
        <taxon>Cytophagaceae</taxon>
        <taxon>Spirosoma</taxon>
    </lineage>
</organism>
<keyword evidence="2" id="KW-1133">Transmembrane helix</keyword>
<evidence type="ECO:0000256" key="1">
    <source>
        <dbReference type="SAM" id="MobiDB-lite"/>
    </source>
</evidence>
<accession>A0ABW6AGU3</accession>
<keyword evidence="4" id="KW-1185">Reference proteome</keyword>
<evidence type="ECO:0000313" key="4">
    <source>
        <dbReference type="Proteomes" id="UP001597512"/>
    </source>
</evidence>
<name>A0ABW6AGU3_9BACT</name>
<protein>
    <submittedName>
        <fullName evidence="3">Uncharacterized protein</fullName>
    </submittedName>
</protein>
<feature type="transmembrane region" description="Helical" evidence="2">
    <location>
        <begin position="237"/>
        <end position="260"/>
    </location>
</feature>
<keyword evidence="2" id="KW-0472">Membrane</keyword>
<sequence length="429" mass="44529">MFSRSAPKSVVPRKVSPAVSEPASSSSARPAVAVSGNPRQIAHQASSPRQVAQASVAAVGQVRQLASLPGKISSRGYWVAKKTHTVHTGGREWRYWNQGTGATVRKSGWYGRDRNGGWDEASTPLISDAPLNTSEAGVELISRLDQPFALIAAEPGTSLAYEVDDSFADIGAGEGRARSSRDRGIMTPMPSKLQLERFSELAAWCQNIDELISLFENNETDVTTWRNRLAALSGAQIALGLVGAGLMISAIVATGGLAAIPMTAAGIAIAVSSGAAGVGIGAARAVADRGLANARQEGGVQHGRAVLGGKELAKGSGAIGAKEGLTRGLMATTEVGSQAIGAVAGGGGAAISVVTGSMGLYKAAKVDVGAIWEQVDWQKALKNVTDAEAFLDRHSSGFNPGMLILVKKRLKDTGEKISNISRNKNPRWS</sequence>